<dbReference type="EC" id="2.7.13.3" evidence="3"/>
<keyword evidence="7" id="KW-0902">Two-component regulatory system</keyword>
<evidence type="ECO:0000256" key="2">
    <source>
        <dbReference type="ARBA" id="ARBA00004370"/>
    </source>
</evidence>
<dbReference type="GO" id="GO:0005886">
    <property type="term" value="C:plasma membrane"/>
    <property type="evidence" value="ECO:0007669"/>
    <property type="project" value="TreeGrafter"/>
</dbReference>
<dbReference type="PRINTS" id="PR00344">
    <property type="entry name" value="BCTRLSENSOR"/>
</dbReference>
<dbReference type="InterPro" id="IPR050351">
    <property type="entry name" value="BphY/WalK/GraS-like"/>
</dbReference>
<keyword evidence="4" id="KW-0597">Phosphoprotein</keyword>
<dbReference type="GO" id="GO:0004721">
    <property type="term" value="F:phosphoprotein phosphatase activity"/>
    <property type="evidence" value="ECO:0007669"/>
    <property type="project" value="TreeGrafter"/>
</dbReference>
<evidence type="ECO:0000259" key="11">
    <source>
        <dbReference type="PROSITE" id="PS50885"/>
    </source>
</evidence>
<evidence type="ECO:0000313" key="12">
    <source>
        <dbReference type="EMBL" id="ADK80913.1"/>
    </source>
</evidence>
<keyword evidence="9" id="KW-1133">Transmembrane helix</keyword>
<protein>
    <recommendedName>
        <fullName evidence="3">histidine kinase</fullName>
        <ecNumber evidence="3">2.7.13.3</ecNumber>
    </recommendedName>
</protein>
<dbReference type="SUPFAM" id="SSF55874">
    <property type="entry name" value="ATPase domain of HSP90 chaperone/DNA topoisomerase II/histidine kinase"/>
    <property type="match status" value="1"/>
</dbReference>
<dbReference type="KEGG" id="ssm:Spirs_1787"/>
<dbReference type="SUPFAM" id="SSF55785">
    <property type="entry name" value="PYP-like sensor domain (PAS domain)"/>
    <property type="match status" value="1"/>
</dbReference>
<feature type="transmembrane region" description="Helical" evidence="9">
    <location>
        <begin position="157"/>
        <end position="178"/>
    </location>
</feature>
<dbReference type="CDD" id="cd00082">
    <property type="entry name" value="HisKA"/>
    <property type="match status" value="1"/>
</dbReference>
<dbReference type="HOGENOM" id="CLU_000445_89_2_12"/>
<sequence>MKKRQTALIVFLFSVLCSVTIAFYLYTVDLIVSQTRRRGLDAINQIRWALDREEGTVQEIILQLSQTIPAHIVIVDTDAQLLADSHKGETQLSGKYIDADLSEARLHRGEATHALRNRHPNNLSVSIAKQVDIRDHEGVLISVTYDIDEIRRLEISFLIWMIITFLLLTAMIVLLLTIQIKRYRRPIRTLLQHTKDAAASGLSKISIDTVDPDLDELVENFNSLVDRYDFLVANDNRKYSRINTLLSNLQTGILMIDRNNKITLVNPRAEMLLDLDKARLFASGDVFPSDNEHIAAILRQTRLIHGDHEARSLRLTSSRGEILECSLEAMTNKYLPYDYTGVLVLVRDVTEMKRLDRLKQQFVANVSHELRTPLTVISGFAETLGSWEGLSEDDRNSAVSIIALEAARLKKLIGELLTLSRFDDGVQEETCSPFDVSEVVREVRTALEPIERGKDISTMMHLPDHGPVMDGVKLWFRQIVYNIYDNALKYAPSGGWVEIKVAESDRFLSLSVSDSGPGVPKEEREHIFERFYQINRSTNSKNPGSGLGLSIAKHMIDQLSGTILVSENRGGGALFTLRFPVRKSL</sequence>
<keyword evidence="13" id="KW-1185">Reference proteome</keyword>
<comment type="catalytic activity">
    <reaction evidence="1">
        <text>ATP + protein L-histidine = ADP + protein N-phospho-L-histidine.</text>
        <dbReference type="EC" id="2.7.13.3"/>
    </reaction>
</comment>
<dbReference type="GO" id="GO:0000155">
    <property type="term" value="F:phosphorelay sensor kinase activity"/>
    <property type="evidence" value="ECO:0007669"/>
    <property type="project" value="InterPro"/>
</dbReference>
<evidence type="ECO:0000256" key="3">
    <source>
        <dbReference type="ARBA" id="ARBA00012438"/>
    </source>
</evidence>
<dbReference type="eggNOG" id="COG5002">
    <property type="taxonomic scope" value="Bacteria"/>
</dbReference>
<keyword evidence="9" id="KW-0812">Transmembrane</keyword>
<dbReference type="EMBL" id="CP002116">
    <property type="protein sequence ID" value="ADK80913.1"/>
    <property type="molecule type" value="Genomic_DNA"/>
</dbReference>
<feature type="domain" description="Histidine kinase" evidence="10">
    <location>
        <begin position="365"/>
        <end position="583"/>
    </location>
</feature>
<comment type="subcellular location">
    <subcellularLocation>
        <location evidence="2">Membrane</location>
    </subcellularLocation>
</comment>
<dbReference type="CDD" id="cd00075">
    <property type="entry name" value="HATPase"/>
    <property type="match status" value="1"/>
</dbReference>
<organism evidence="12 13">
    <name type="scientific">Sediminispirochaeta smaragdinae (strain DSM 11293 / JCM 15392 / SEBR 4228)</name>
    <name type="common">Spirochaeta smaragdinae</name>
    <dbReference type="NCBI Taxonomy" id="573413"/>
    <lineage>
        <taxon>Bacteria</taxon>
        <taxon>Pseudomonadati</taxon>
        <taxon>Spirochaetota</taxon>
        <taxon>Spirochaetia</taxon>
        <taxon>Spirochaetales</taxon>
        <taxon>Spirochaetaceae</taxon>
        <taxon>Sediminispirochaeta</taxon>
    </lineage>
</organism>
<keyword evidence="6 12" id="KW-0418">Kinase</keyword>
<dbReference type="InterPro" id="IPR005467">
    <property type="entry name" value="His_kinase_dom"/>
</dbReference>
<dbReference type="SMART" id="SM00387">
    <property type="entry name" value="HATPase_c"/>
    <property type="match status" value="1"/>
</dbReference>
<name>E1R193_SEDSS</name>
<dbReference type="InterPro" id="IPR003660">
    <property type="entry name" value="HAMP_dom"/>
</dbReference>
<dbReference type="InterPro" id="IPR036097">
    <property type="entry name" value="HisK_dim/P_sf"/>
</dbReference>
<dbReference type="InterPro" id="IPR000014">
    <property type="entry name" value="PAS"/>
</dbReference>
<dbReference type="Gene3D" id="1.10.287.130">
    <property type="match status" value="1"/>
</dbReference>
<gene>
    <name evidence="12" type="ordered locus">Spirs_1787</name>
</gene>
<proteinExistence type="predicted"/>
<dbReference type="SMART" id="SM00388">
    <property type="entry name" value="HisKA"/>
    <property type="match status" value="1"/>
</dbReference>
<evidence type="ECO:0000256" key="4">
    <source>
        <dbReference type="ARBA" id="ARBA00022553"/>
    </source>
</evidence>
<dbReference type="Gene3D" id="3.30.450.20">
    <property type="entry name" value="PAS domain"/>
    <property type="match status" value="1"/>
</dbReference>
<dbReference type="InterPro" id="IPR036890">
    <property type="entry name" value="HATPase_C_sf"/>
</dbReference>
<dbReference type="Proteomes" id="UP000002318">
    <property type="component" value="Chromosome"/>
</dbReference>
<dbReference type="Pfam" id="PF02518">
    <property type="entry name" value="HATPase_c"/>
    <property type="match status" value="1"/>
</dbReference>
<dbReference type="GO" id="GO:0016036">
    <property type="term" value="P:cellular response to phosphate starvation"/>
    <property type="evidence" value="ECO:0007669"/>
    <property type="project" value="TreeGrafter"/>
</dbReference>
<dbReference type="InterPro" id="IPR003661">
    <property type="entry name" value="HisK_dim/P_dom"/>
</dbReference>
<evidence type="ECO:0000256" key="6">
    <source>
        <dbReference type="ARBA" id="ARBA00022777"/>
    </source>
</evidence>
<dbReference type="PROSITE" id="PS50109">
    <property type="entry name" value="HIS_KIN"/>
    <property type="match status" value="1"/>
</dbReference>
<dbReference type="PROSITE" id="PS50885">
    <property type="entry name" value="HAMP"/>
    <property type="match status" value="1"/>
</dbReference>
<dbReference type="InterPro" id="IPR004358">
    <property type="entry name" value="Sig_transdc_His_kin-like_C"/>
</dbReference>
<dbReference type="Pfam" id="PF00512">
    <property type="entry name" value="HisKA"/>
    <property type="match status" value="1"/>
</dbReference>
<evidence type="ECO:0000256" key="5">
    <source>
        <dbReference type="ARBA" id="ARBA00022679"/>
    </source>
</evidence>
<accession>E1R193</accession>
<evidence type="ECO:0000256" key="1">
    <source>
        <dbReference type="ARBA" id="ARBA00000085"/>
    </source>
</evidence>
<dbReference type="InterPro" id="IPR003594">
    <property type="entry name" value="HATPase_dom"/>
</dbReference>
<feature type="domain" description="HAMP" evidence="11">
    <location>
        <begin position="181"/>
        <end position="233"/>
    </location>
</feature>
<evidence type="ECO:0000256" key="7">
    <source>
        <dbReference type="ARBA" id="ARBA00023012"/>
    </source>
</evidence>
<reference evidence="12 13" key="1">
    <citation type="journal article" date="2010" name="Stand. Genomic Sci.">
        <title>Complete genome sequence of Spirochaeta smaragdinae type strain (SEBR 4228).</title>
        <authorList>
            <person name="Mavromatis K."/>
            <person name="Yasawong M."/>
            <person name="Chertkov O."/>
            <person name="Lapidus A."/>
            <person name="Lucas S."/>
            <person name="Nolan M."/>
            <person name="Del Rio T.G."/>
            <person name="Tice H."/>
            <person name="Cheng J.F."/>
            <person name="Pitluck S."/>
            <person name="Liolios K."/>
            <person name="Ivanova N."/>
            <person name="Tapia R."/>
            <person name="Han C."/>
            <person name="Bruce D."/>
            <person name="Goodwin L."/>
            <person name="Pati A."/>
            <person name="Chen A."/>
            <person name="Palaniappan K."/>
            <person name="Land M."/>
            <person name="Hauser L."/>
            <person name="Chang Y.J."/>
            <person name="Jeffries C.D."/>
            <person name="Detter J.C."/>
            <person name="Rohde M."/>
            <person name="Brambilla E."/>
            <person name="Spring S."/>
            <person name="Goker M."/>
            <person name="Sikorski J."/>
            <person name="Woyke T."/>
            <person name="Bristow J."/>
            <person name="Eisen J.A."/>
            <person name="Markowitz V."/>
            <person name="Hugenholtz P."/>
            <person name="Klenk H.P."/>
            <person name="Kyrpides N.C."/>
        </authorList>
    </citation>
    <scope>NUCLEOTIDE SEQUENCE [LARGE SCALE GENOMIC DNA]</scope>
    <source>
        <strain evidence="13">DSM 11293 / JCM 15392 / SEBR 4228</strain>
    </source>
</reference>
<dbReference type="FunFam" id="1.10.287.130:FF:000001">
    <property type="entry name" value="Two-component sensor histidine kinase"/>
    <property type="match status" value="1"/>
</dbReference>
<evidence type="ECO:0000256" key="9">
    <source>
        <dbReference type="SAM" id="Phobius"/>
    </source>
</evidence>
<dbReference type="OrthoDB" id="9813151at2"/>
<dbReference type="Gene3D" id="3.30.565.10">
    <property type="entry name" value="Histidine kinase-like ATPase, C-terminal domain"/>
    <property type="match status" value="1"/>
</dbReference>
<keyword evidence="5" id="KW-0808">Transferase</keyword>
<dbReference type="STRING" id="573413.Spirs_1787"/>
<dbReference type="PANTHER" id="PTHR45453:SF1">
    <property type="entry name" value="PHOSPHATE REGULON SENSOR PROTEIN PHOR"/>
    <property type="match status" value="1"/>
</dbReference>
<dbReference type="Pfam" id="PF13188">
    <property type="entry name" value="PAS_8"/>
    <property type="match status" value="1"/>
</dbReference>
<evidence type="ECO:0000313" key="13">
    <source>
        <dbReference type="Proteomes" id="UP000002318"/>
    </source>
</evidence>
<evidence type="ECO:0000259" key="10">
    <source>
        <dbReference type="PROSITE" id="PS50109"/>
    </source>
</evidence>
<keyword evidence="8 9" id="KW-0472">Membrane</keyword>
<dbReference type="SUPFAM" id="SSF47384">
    <property type="entry name" value="Homodimeric domain of signal transducing histidine kinase"/>
    <property type="match status" value="1"/>
</dbReference>
<dbReference type="AlphaFoldDB" id="E1R193"/>
<evidence type="ECO:0000256" key="8">
    <source>
        <dbReference type="ARBA" id="ARBA00023136"/>
    </source>
</evidence>
<dbReference type="PANTHER" id="PTHR45453">
    <property type="entry name" value="PHOSPHATE REGULON SENSOR PROTEIN PHOR"/>
    <property type="match status" value="1"/>
</dbReference>
<dbReference type="RefSeq" id="WP_013254377.1">
    <property type="nucleotide sequence ID" value="NC_014364.1"/>
</dbReference>
<dbReference type="InterPro" id="IPR035965">
    <property type="entry name" value="PAS-like_dom_sf"/>
</dbReference>